<name>B7VL53_VIBA3</name>
<keyword evidence="1" id="KW-0812">Transmembrane</keyword>
<dbReference type="Proteomes" id="UP000009100">
    <property type="component" value="Chromosome 1"/>
</dbReference>
<feature type="transmembrane region" description="Helical" evidence="1">
    <location>
        <begin position="6"/>
        <end position="24"/>
    </location>
</feature>
<proteinExistence type="predicted"/>
<sequence>MDFLYPFSSGYSCSNVVSFMALYFQFYYEYTFQKVFKVRTLTLVNVALLIRLAT</sequence>
<dbReference type="KEGG" id="vsp:VS_0871"/>
<reference evidence="2 3" key="1">
    <citation type="submission" date="2009-02" db="EMBL/GenBank/DDBJ databases">
        <title>Vibrio splendidus str. LGP32 complete genome.</title>
        <authorList>
            <person name="Mazel D."/>
            <person name="Le Roux F."/>
        </authorList>
    </citation>
    <scope>NUCLEOTIDE SEQUENCE [LARGE SCALE GENOMIC DNA]</scope>
    <source>
        <strain evidence="2 3">LGP32</strain>
    </source>
</reference>
<gene>
    <name evidence="2" type="ordered locus">VS_0871</name>
</gene>
<evidence type="ECO:0000256" key="1">
    <source>
        <dbReference type="SAM" id="Phobius"/>
    </source>
</evidence>
<dbReference type="STRING" id="575788.VS_0871"/>
<dbReference type="HOGENOM" id="CLU_3049289_0_0_6"/>
<evidence type="ECO:0000313" key="2">
    <source>
        <dbReference type="EMBL" id="CAV17877.1"/>
    </source>
</evidence>
<protein>
    <submittedName>
        <fullName evidence="2">Uncharacterized protein</fullName>
    </submittedName>
</protein>
<dbReference type="AlphaFoldDB" id="B7VL53"/>
<organism evidence="2 3">
    <name type="scientific">Vibrio atlanticus (strain LGP32)</name>
    <name type="common">Vibrio splendidus (strain Mel32)</name>
    <dbReference type="NCBI Taxonomy" id="575788"/>
    <lineage>
        <taxon>Bacteria</taxon>
        <taxon>Pseudomonadati</taxon>
        <taxon>Pseudomonadota</taxon>
        <taxon>Gammaproteobacteria</taxon>
        <taxon>Vibrionales</taxon>
        <taxon>Vibrionaceae</taxon>
        <taxon>Vibrio</taxon>
    </lineage>
</organism>
<evidence type="ECO:0000313" key="3">
    <source>
        <dbReference type="Proteomes" id="UP000009100"/>
    </source>
</evidence>
<keyword evidence="1" id="KW-1133">Transmembrane helix</keyword>
<accession>B7VL53</accession>
<keyword evidence="1" id="KW-0472">Membrane</keyword>
<dbReference type="EMBL" id="FM954972">
    <property type="protein sequence ID" value="CAV17877.1"/>
    <property type="molecule type" value="Genomic_DNA"/>
</dbReference>